<gene>
    <name evidence="2" type="ORF">SPIL2461_LOCUS21877</name>
</gene>
<dbReference type="OrthoDB" id="412914at2759"/>
<evidence type="ECO:0000313" key="2">
    <source>
        <dbReference type="EMBL" id="CAE7754136.1"/>
    </source>
</evidence>
<dbReference type="SUPFAM" id="SSF56988">
    <property type="entry name" value="Anthrax protective antigen"/>
    <property type="match status" value="3"/>
</dbReference>
<dbReference type="AlphaFoldDB" id="A0A812XUD4"/>
<feature type="non-terminal residue" evidence="2">
    <location>
        <position position="1"/>
    </location>
</feature>
<dbReference type="EMBL" id="CAJNIZ010046683">
    <property type="protein sequence ID" value="CAE7754136.1"/>
    <property type="molecule type" value="Genomic_DNA"/>
</dbReference>
<dbReference type="InterPro" id="IPR037524">
    <property type="entry name" value="PA14/GLEYA"/>
</dbReference>
<keyword evidence="3" id="KW-1185">Reference proteome</keyword>
<dbReference type="Gene3D" id="2.60.120.260">
    <property type="entry name" value="Galactose-binding domain-like"/>
    <property type="match status" value="3"/>
</dbReference>
<dbReference type="Proteomes" id="UP000649617">
    <property type="component" value="Unassembled WGS sequence"/>
</dbReference>
<comment type="caution">
    <text evidence="2">The sequence shown here is derived from an EMBL/GenBank/DDBJ whole genome shotgun (WGS) entry which is preliminary data.</text>
</comment>
<dbReference type="SMART" id="SM00758">
    <property type="entry name" value="PA14"/>
    <property type="match status" value="3"/>
</dbReference>
<protein>
    <recommendedName>
        <fullName evidence="1">PA14 domain-containing protein</fullName>
    </recommendedName>
</protein>
<accession>A0A812XUD4</accession>
<reference evidence="2" key="1">
    <citation type="submission" date="2021-02" db="EMBL/GenBank/DDBJ databases">
        <authorList>
            <person name="Dougan E. K."/>
            <person name="Rhodes N."/>
            <person name="Thang M."/>
            <person name="Chan C."/>
        </authorList>
    </citation>
    <scope>NUCLEOTIDE SEQUENCE</scope>
</reference>
<name>A0A812XUD4_SYMPI</name>
<dbReference type="Pfam" id="PF07691">
    <property type="entry name" value="PA14"/>
    <property type="match status" value="3"/>
</dbReference>
<evidence type="ECO:0000313" key="3">
    <source>
        <dbReference type="Proteomes" id="UP000649617"/>
    </source>
</evidence>
<proteinExistence type="predicted"/>
<feature type="domain" description="PA14" evidence="1">
    <location>
        <begin position="1"/>
        <end position="119"/>
    </location>
</feature>
<dbReference type="InterPro" id="IPR011658">
    <property type="entry name" value="PA14_dom"/>
</dbReference>
<organism evidence="2 3">
    <name type="scientific">Symbiodinium pilosum</name>
    <name type="common">Dinoflagellate</name>
    <dbReference type="NCBI Taxonomy" id="2952"/>
    <lineage>
        <taxon>Eukaryota</taxon>
        <taxon>Sar</taxon>
        <taxon>Alveolata</taxon>
        <taxon>Dinophyceae</taxon>
        <taxon>Suessiales</taxon>
        <taxon>Symbiodiniaceae</taxon>
        <taxon>Symbiodinium</taxon>
    </lineage>
</organism>
<feature type="domain" description="PA14" evidence="1">
    <location>
        <begin position="125"/>
        <end position="269"/>
    </location>
</feature>
<sequence>IPGQSLVVPEIFFGSFPDVRQNDNFCMRCSGYLLTRMAGDYKFFLSSDDGSLMYLNGEKIVDNDGCHGERERHSHHKSLSVGAHHVVLDMCEMGGGQNFKFHYQGPDTGVAKVKVPSSVLRHEAKLSDGLECDYFYGRAQCQVPDLKAMTPAHTAILPQILMENRNFPNLWQSDNFCIRCTGHLITKYPGSYKFFLNSDDGSLLYLNGEKLVDNDGCHGPREREGENFLAAGAHRLEVSMCDKGLGESFKMHYEGPDSGNAKVTVPRSVLKHEIKHLSDGLECVYFYNQAQCMVPDLGTGSPGNSVVVPDIFMEMGRFRGARQGNNFCLRCSGQLSVKTPGNYKFFTSSDDGSLLYLSGEKLVDNNGCHGERERQGEKFLAAGSYDLVVDMCEMGGGE</sequence>
<dbReference type="PROSITE" id="PS51820">
    <property type="entry name" value="PA14"/>
    <property type="match status" value="3"/>
</dbReference>
<feature type="non-terminal residue" evidence="2">
    <location>
        <position position="398"/>
    </location>
</feature>
<feature type="domain" description="PA14" evidence="1">
    <location>
        <begin position="276"/>
        <end position="398"/>
    </location>
</feature>
<evidence type="ECO:0000259" key="1">
    <source>
        <dbReference type="PROSITE" id="PS51820"/>
    </source>
</evidence>